<evidence type="ECO:0000259" key="4">
    <source>
        <dbReference type="PROSITE" id="PS51118"/>
    </source>
</evidence>
<organism evidence="5">
    <name type="scientific">Paraconexibacter sp. AEG42_29</name>
    <dbReference type="NCBI Taxonomy" id="2997339"/>
    <lineage>
        <taxon>Bacteria</taxon>
        <taxon>Bacillati</taxon>
        <taxon>Actinomycetota</taxon>
        <taxon>Thermoleophilia</taxon>
        <taxon>Solirubrobacterales</taxon>
        <taxon>Paraconexibacteraceae</taxon>
        <taxon>Paraconexibacter</taxon>
    </lineage>
</organism>
<dbReference type="InterPro" id="IPR036388">
    <property type="entry name" value="WH-like_DNA-bd_sf"/>
</dbReference>
<dbReference type="EMBL" id="CP114014">
    <property type="protein sequence ID" value="XAY05203.1"/>
    <property type="molecule type" value="Genomic_DNA"/>
</dbReference>
<proteinExistence type="predicted"/>
<protein>
    <submittedName>
        <fullName evidence="5">HTH-type transcriptional regulator</fullName>
    </submittedName>
</protein>
<reference evidence="5" key="1">
    <citation type="submission" date="2022-12" db="EMBL/GenBank/DDBJ databases">
        <title>Paraconexibacter alkalitolerans sp. nov. and Baekduia alba sp. nov., isolated from soil and emended description of the genera Paraconexibacter (Chun et al., 2020) and Baekduia (An et al., 2020).</title>
        <authorList>
            <person name="Vieira S."/>
            <person name="Huber K.J."/>
            <person name="Geppert A."/>
            <person name="Wolf J."/>
            <person name="Neumann-Schaal M."/>
            <person name="Muesken M."/>
            <person name="Overmann J."/>
        </authorList>
    </citation>
    <scope>NUCLEOTIDE SEQUENCE</scope>
    <source>
        <strain evidence="5">AEG42_29</strain>
    </source>
</reference>
<dbReference type="KEGG" id="parq:DSM112329_02048"/>
<keyword evidence="3" id="KW-0804">Transcription</keyword>
<dbReference type="SUPFAM" id="SSF46785">
    <property type="entry name" value="Winged helix' DNA-binding domain"/>
    <property type="match status" value="1"/>
</dbReference>
<name>A0AAU7AU36_9ACTN</name>
<sequence length="157" mass="17196">MQRTSYQASNCTIAATLQVLGEKWTLLIIRESFFGATRFEQFMTVLGCPRNLLSERLGKLVDEGILERSEYREPGSRARDEYRLTATGKELMPILMAFMQWGDRHRGPADGPPMLVQHVACGAPLELVLTCTEGHVVSSPDDGVIIPGPGALPAVPA</sequence>
<keyword evidence="2" id="KW-0238">DNA-binding</keyword>
<accession>A0AAU7AU36</accession>
<evidence type="ECO:0000256" key="1">
    <source>
        <dbReference type="ARBA" id="ARBA00023015"/>
    </source>
</evidence>
<dbReference type="InterPro" id="IPR002577">
    <property type="entry name" value="HTH_HxlR"/>
</dbReference>
<evidence type="ECO:0000256" key="3">
    <source>
        <dbReference type="ARBA" id="ARBA00023163"/>
    </source>
</evidence>
<dbReference type="Pfam" id="PF01638">
    <property type="entry name" value="HxlR"/>
    <property type="match status" value="1"/>
</dbReference>
<dbReference type="PROSITE" id="PS51118">
    <property type="entry name" value="HTH_HXLR"/>
    <property type="match status" value="1"/>
</dbReference>
<gene>
    <name evidence="5" type="ORF">DSM112329_02048</name>
</gene>
<dbReference type="InterPro" id="IPR036390">
    <property type="entry name" value="WH_DNA-bd_sf"/>
</dbReference>
<dbReference type="PANTHER" id="PTHR33204:SF18">
    <property type="entry name" value="TRANSCRIPTIONAL REGULATORY PROTEIN"/>
    <property type="match status" value="1"/>
</dbReference>
<dbReference type="PANTHER" id="PTHR33204">
    <property type="entry name" value="TRANSCRIPTIONAL REGULATOR, MARR FAMILY"/>
    <property type="match status" value="1"/>
</dbReference>
<keyword evidence="1" id="KW-0805">Transcription regulation</keyword>
<dbReference type="Gene3D" id="1.10.10.10">
    <property type="entry name" value="Winged helix-like DNA-binding domain superfamily/Winged helix DNA-binding domain"/>
    <property type="match status" value="1"/>
</dbReference>
<evidence type="ECO:0000313" key="5">
    <source>
        <dbReference type="EMBL" id="XAY05203.1"/>
    </source>
</evidence>
<evidence type="ECO:0000256" key="2">
    <source>
        <dbReference type="ARBA" id="ARBA00023125"/>
    </source>
</evidence>
<feature type="domain" description="HTH hxlR-type" evidence="4">
    <location>
        <begin position="11"/>
        <end position="110"/>
    </location>
</feature>
<dbReference type="RefSeq" id="WP_354701720.1">
    <property type="nucleotide sequence ID" value="NZ_CP114014.1"/>
</dbReference>
<dbReference type="AlphaFoldDB" id="A0AAU7AU36"/>
<dbReference type="GO" id="GO:0003677">
    <property type="term" value="F:DNA binding"/>
    <property type="evidence" value="ECO:0007669"/>
    <property type="project" value="UniProtKB-KW"/>
</dbReference>